<evidence type="ECO:0000313" key="1">
    <source>
        <dbReference type="EMBL" id="GAA4288155.1"/>
    </source>
</evidence>
<protein>
    <submittedName>
        <fullName evidence="1">Uncharacterized protein</fullName>
    </submittedName>
</protein>
<reference evidence="2" key="1">
    <citation type="journal article" date="2019" name="Int. J. Syst. Evol. Microbiol.">
        <title>The Global Catalogue of Microorganisms (GCM) 10K type strain sequencing project: providing services to taxonomists for standard genome sequencing and annotation.</title>
        <authorList>
            <consortium name="The Broad Institute Genomics Platform"/>
            <consortium name="The Broad Institute Genome Sequencing Center for Infectious Disease"/>
            <person name="Wu L."/>
            <person name="Ma J."/>
        </authorList>
    </citation>
    <scope>NUCLEOTIDE SEQUENCE [LARGE SCALE GENOMIC DNA]</scope>
    <source>
        <strain evidence="2">JCM 17459</strain>
    </source>
</reference>
<dbReference type="EMBL" id="BAABBA010000012">
    <property type="protein sequence ID" value="GAA4288155.1"/>
    <property type="molecule type" value="Genomic_DNA"/>
</dbReference>
<dbReference type="Proteomes" id="UP001499841">
    <property type="component" value="Unassembled WGS sequence"/>
</dbReference>
<comment type="caution">
    <text evidence="1">The sequence shown here is derived from an EMBL/GenBank/DDBJ whole genome shotgun (WGS) entry which is preliminary data.</text>
</comment>
<name>A0ABP8EW05_9MICO</name>
<evidence type="ECO:0000313" key="2">
    <source>
        <dbReference type="Proteomes" id="UP001499841"/>
    </source>
</evidence>
<proteinExistence type="predicted"/>
<accession>A0ABP8EW05</accession>
<sequence>MKKALLLATAAITGYVAWIKVRQDREERDLWAEVTDSFGEQPPQVTG</sequence>
<dbReference type="InterPro" id="IPR047990">
    <property type="entry name" value="DLW39-like"/>
</dbReference>
<dbReference type="NCBIfam" id="NF038356">
    <property type="entry name" value="actino_DLW39"/>
    <property type="match status" value="1"/>
</dbReference>
<gene>
    <name evidence="1" type="ORF">GCM10022262_25150</name>
</gene>
<dbReference type="RefSeq" id="WP_345041705.1">
    <property type="nucleotide sequence ID" value="NZ_BAABBA010000012.1"/>
</dbReference>
<organism evidence="1 2">
    <name type="scientific">Georgenia daeguensis</name>
    <dbReference type="NCBI Taxonomy" id="908355"/>
    <lineage>
        <taxon>Bacteria</taxon>
        <taxon>Bacillati</taxon>
        <taxon>Actinomycetota</taxon>
        <taxon>Actinomycetes</taxon>
        <taxon>Micrococcales</taxon>
        <taxon>Bogoriellaceae</taxon>
        <taxon>Georgenia</taxon>
    </lineage>
</organism>
<keyword evidence="2" id="KW-1185">Reference proteome</keyword>